<feature type="transmembrane region" description="Helical" evidence="1">
    <location>
        <begin position="7"/>
        <end position="30"/>
    </location>
</feature>
<keyword evidence="1" id="KW-0472">Membrane</keyword>
<protein>
    <recommendedName>
        <fullName evidence="4">Integral membrane protein</fullName>
    </recommendedName>
</protein>
<dbReference type="AlphaFoldDB" id="A0A8H9KSQ7"/>
<evidence type="ECO:0000313" key="3">
    <source>
        <dbReference type="Proteomes" id="UP000628079"/>
    </source>
</evidence>
<sequence>MSTRTRLVLGLVLVVVGLVWFLQGVGVLGGSVMSGVTLWAVVGPAVALVGLSLALSGRGGRPPSA</sequence>
<evidence type="ECO:0008006" key="4">
    <source>
        <dbReference type="Google" id="ProtNLM"/>
    </source>
</evidence>
<comment type="caution">
    <text evidence="2">The sequence shown here is derived from an EMBL/GenBank/DDBJ whole genome shotgun (WGS) entry which is preliminary data.</text>
</comment>
<dbReference type="EMBL" id="BMEA01000002">
    <property type="protein sequence ID" value="GGB80140.1"/>
    <property type="molecule type" value="Genomic_DNA"/>
</dbReference>
<organism evidence="2 3">
    <name type="scientific">Knoellia flava</name>
    <dbReference type="NCBI Taxonomy" id="913969"/>
    <lineage>
        <taxon>Bacteria</taxon>
        <taxon>Bacillati</taxon>
        <taxon>Actinomycetota</taxon>
        <taxon>Actinomycetes</taxon>
        <taxon>Micrococcales</taxon>
        <taxon>Intrasporangiaceae</taxon>
        <taxon>Knoellia</taxon>
    </lineage>
</organism>
<feature type="transmembrane region" description="Helical" evidence="1">
    <location>
        <begin position="36"/>
        <end position="55"/>
    </location>
</feature>
<evidence type="ECO:0000256" key="1">
    <source>
        <dbReference type="SAM" id="Phobius"/>
    </source>
</evidence>
<keyword evidence="1" id="KW-0812">Transmembrane</keyword>
<name>A0A8H9KSQ7_9MICO</name>
<accession>A0A8H9KSQ7</accession>
<evidence type="ECO:0000313" key="2">
    <source>
        <dbReference type="EMBL" id="GGB80140.1"/>
    </source>
</evidence>
<reference evidence="2" key="2">
    <citation type="submission" date="2020-09" db="EMBL/GenBank/DDBJ databases">
        <authorList>
            <person name="Sun Q."/>
            <person name="Zhou Y."/>
        </authorList>
    </citation>
    <scope>NUCLEOTIDE SEQUENCE</scope>
    <source>
        <strain evidence="2">CGMCC 1.10749</strain>
    </source>
</reference>
<proteinExistence type="predicted"/>
<dbReference type="Proteomes" id="UP000628079">
    <property type="component" value="Unassembled WGS sequence"/>
</dbReference>
<reference evidence="2" key="1">
    <citation type="journal article" date="2014" name="Int. J. Syst. Evol. Microbiol.">
        <title>Complete genome sequence of Corynebacterium casei LMG S-19264T (=DSM 44701T), isolated from a smear-ripened cheese.</title>
        <authorList>
            <consortium name="US DOE Joint Genome Institute (JGI-PGF)"/>
            <person name="Walter F."/>
            <person name="Albersmeier A."/>
            <person name="Kalinowski J."/>
            <person name="Ruckert C."/>
        </authorList>
    </citation>
    <scope>NUCLEOTIDE SEQUENCE</scope>
    <source>
        <strain evidence="2">CGMCC 1.10749</strain>
    </source>
</reference>
<gene>
    <name evidence="2" type="ORF">GCM10011314_19710</name>
</gene>
<keyword evidence="1" id="KW-1133">Transmembrane helix</keyword>